<reference evidence="3 4" key="2">
    <citation type="submission" date="2007-06" db="EMBL/GenBank/DDBJ databases">
        <title>Draft genome sequence of Pseudoflavonifractor capillosus ATCC 29799.</title>
        <authorList>
            <person name="Sudarsanam P."/>
            <person name="Ley R."/>
            <person name="Guruge J."/>
            <person name="Turnbaugh P.J."/>
            <person name="Mahowald M."/>
            <person name="Liep D."/>
            <person name="Gordon J."/>
        </authorList>
    </citation>
    <scope>NUCLEOTIDE SEQUENCE [LARGE SCALE GENOMIC DNA]</scope>
    <source>
        <strain evidence="3 4">ATCC 29799</strain>
    </source>
</reference>
<feature type="domain" description="Lactate racemase C-terminal" evidence="2">
    <location>
        <begin position="277"/>
        <end position="428"/>
    </location>
</feature>
<dbReference type="Proteomes" id="UP000003639">
    <property type="component" value="Unassembled WGS sequence"/>
</dbReference>
<reference evidence="3 4" key="1">
    <citation type="submission" date="2007-04" db="EMBL/GenBank/DDBJ databases">
        <authorList>
            <person name="Fulton L."/>
            <person name="Clifton S."/>
            <person name="Fulton B."/>
            <person name="Xu J."/>
            <person name="Minx P."/>
            <person name="Pepin K.H."/>
            <person name="Johnson M."/>
            <person name="Thiruvilangam P."/>
            <person name="Bhonagiri V."/>
            <person name="Nash W.E."/>
            <person name="Mardis E.R."/>
            <person name="Wilson R.K."/>
        </authorList>
    </citation>
    <scope>NUCLEOTIDE SEQUENCE [LARGE SCALE GENOMIC DNA]</scope>
    <source>
        <strain evidence="3 4">ATCC 29799</strain>
    </source>
</reference>
<evidence type="ECO:0000259" key="1">
    <source>
        <dbReference type="Pfam" id="PF09861"/>
    </source>
</evidence>
<dbReference type="PANTHER" id="PTHR33171:SF17">
    <property type="entry name" value="LARA-LIKE N-TERMINAL DOMAIN-CONTAINING PROTEIN"/>
    <property type="match status" value="1"/>
</dbReference>
<dbReference type="GO" id="GO:0050043">
    <property type="term" value="F:lactate racemase activity"/>
    <property type="evidence" value="ECO:0007669"/>
    <property type="project" value="InterPro"/>
</dbReference>
<evidence type="ECO:0000313" key="4">
    <source>
        <dbReference type="Proteomes" id="UP000003639"/>
    </source>
</evidence>
<evidence type="ECO:0000313" key="3">
    <source>
        <dbReference type="EMBL" id="EDM97818.1"/>
    </source>
</evidence>
<proteinExistence type="predicted"/>
<dbReference type="Gene3D" id="3.40.50.11440">
    <property type="match status" value="1"/>
</dbReference>
<evidence type="ECO:0000259" key="2">
    <source>
        <dbReference type="Pfam" id="PF21113"/>
    </source>
</evidence>
<accession>A6P1C6</accession>
<dbReference type="NCBIfam" id="NF033504">
    <property type="entry name" value="Ni_dep_LarA"/>
    <property type="match status" value="1"/>
</dbReference>
<dbReference type="PANTHER" id="PTHR33171">
    <property type="entry name" value="LAR_N DOMAIN-CONTAINING PROTEIN"/>
    <property type="match status" value="1"/>
</dbReference>
<gene>
    <name evidence="3" type="ORF">BACCAP_04293</name>
</gene>
<protein>
    <submittedName>
        <fullName evidence="3">Uncharacterized protein</fullName>
    </submittedName>
</protein>
<dbReference type="InterPro" id="IPR048520">
    <property type="entry name" value="LarA_C"/>
</dbReference>
<organism evidence="3 4">
    <name type="scientific">Pseudoflavonifractor capillosus ATCC 29799</name>
    <dbReference type="NCBI Taxonomy" id="411467"/>
    <lineage>
        <taxon>Bacteria</taxon>
        <taxon>Bacillati</taxon>
        <taxon>Bacillota</taxon>
        <taxon>Clostridia</taxon>
        <taxon>Eubacteriales</taxon>
        <taxon>Oscillospiraceae</taxon>
        <taxon>Pseudoflavonifractor</taxon>
    </lineage>
</organism>
<comment type="caution">
    <text evidence="3">The sequence shown here is derived from an EMBL/GenBank/DDBJ whole genome shotgun (WGS) entry which is preliminary data.</text>
</comment>
<dbReference type="InterPro" id="IPR048068">
    <property type="entry name" value="LarA-like"/>
</dbReference>
<sequence>MKEEVPMPVIQFPYGKETLSIDIPQERLSAVLTSEMHHYKPELSQEELVREALEHPIGTPKLSVMAEGKKKVVIIASDHTRPVPSKIIMPQMLAEIRKGNPDADITILISTGCHRETTKEELVNKFGPDIVAKEKIVIHDCDDPTQVSLGKLPSGGELIVDRLAVEADLLVAEGFIEPHFFAGFSGGRKSVLPGIASRKTVIYNHNAEFIASDRARTGIVDGNPIHIDMLYAARAAHLAFICNVVINSDKEVIYAVSGDVDQAHIAGREFLSSKCKVDAVMSDIVISTNGGYPLDQNIYQAVKGMTAAEATVKEGGVIIMLAKSNDGHGGAEFYKTFKEEKDLKRMMATFMATPKDQTRIDQWQSQIFARLLMRATVIYISDAPDEMVSDLHMVPAHSLEEAMKKAEEIVGNPNASVCAIPDGVSVIVI</sequence>
<dbReference type="Pfam" id="PF21113">
    <property type="entry name" value="LarA_C"/>
    <property type="match status" value="1"/>
</dbReference>
<dbReference type="InterPro" id="IPR043166">
    <property type="entry name" value="LarA-like_C"/>
</dbReference>
<feature type="domain" description="LarA-like N-terminal" evidence="1">
    <location>
        <begin position="14"/>
        <end position="218"/>
    </location>
</feature>
<dbReference type="Pfam" id="PF09861">
    <property type="entry name" value="Lar_N"/>
    <property type="match status" value="1"/>
</dbReference>
<name>A6P1C6_9FIRM</name>
<dbReference type="AlphaFoldDB" id="A6P1C6"/>
<dbReference type="eggNOG" id="COG3875">
    <property type="taxonomic scope" value="Bacteria"/>
</dbReference>
<dbReference type="EMBL" id="AAXG02000047">
    <property type="protein sequence ID" value="EDM97818.1"/>
    <property type="molecule type" value="Genomic_DNA"/>
</dbReference>
<dbReference type="InterPro" id="IPR047926">
    <property type="entry name" value="Ni_dep_LarA"/>
</dbReference>
<dbReference type="InterPro" id="IPR018657">
    <property type="entry name" value="LarA-like_N"/>
</dbReference>
<dbReference type="STRING" id="411467.BACCAP_04293"/>
<dbReference type="Gene3D" id="3.90.226.30">
    <property type="match status" value="1"/>
</dbReference>
<keyword evidence="4" id="KW-1185">Reference proteome</keyword>